<organism evidence="7 8">
    <name type="scientific">Laticauda laticaudata</name>
    <name type="common">Blue-ringed sea krait</name>
    <name type="synonym">Blue-lipped sea krait</name>
    <dbReference type="NCBI Taxonomy" id="8630"/>
    <lineage>
        <taxon>Eukaryota</taxon>
        <taxon>Metazoa</taxon>
        <taxon>Chordata</taxon>
        <taxon>Craniata</taxon>
        <taxon>Vertebrata</taxon>
        <taxon>Euteleostomi</taxon>
        <taxon>Lepidosauria</taxon>
        <taxon>Squamata</taxon>
        <taxon>Bifurcata</taxon>
        <taxon>Unidentata</taxon>
        <taxon>Episquamata</taxon>
        <taxon>Toxicofera</taxon>
        <taxon>Serpentes</taxon>
        <taxon>Colubroidea</taxon>
        <taxon>Elapidae</taxon>
        <taxon>Laticaudinae</taxon>
        <taxon>Laticauda</taxon>
    </lineage>
</organism>
<reference evidence="7" key="2">
    <citation type="submission" date="2025-09" db="UniProtKB">
        <authorList>
            <consortium name="Ensembl"/>
        </authorList>
    </citation>
    <scope>IDENTIFICATION</scope>
</reference>
<evidence type="ECO:0000256" key="3">
    <source>
        <dbReference type="ARBA" id="ARBA00022676"/>
    </source>
</evidence>
<dbReference type="GeneTree" id="ENSGT00940000156242"/>
<sequence length="298" mass="32629">MSTLGSPTAEVFLAQNPSLNAPAARIGLRQPSWLHPSSSPQGPMAPPRPATKPLLGAWLLLAEAEPPDWRRLHLTGLSHSSSSVGERSDAVVVLAVSAAFPSLKAAKAASSVSSRIASRRWELAFPGKAPASAGGQGRGRMRRLARVVLLCLGCGLCSLLYTFSQLALSLEQEAPWRQGDSAFPARRQLSGDNTRLEAVAGSVGRDERQRRSGSERYDFPRSQLSERMHLAVVACGERLEETVTMLKSAIIFSIRSLQFHIFAEESLQSDFREIVSIHKRMHAWIKVNLYFSTKLKYA</sequence>
<keyword evidence="4" id="KW-0808">Transferase</keyword>
<dbReference type="InterPro" id="IPR051993">
    <property type="entry name" value="Glycosyltransferase_8"/>
</dbReference>
<comment type="similarity">
    <text evidence="2">Belongs to the glycosyltransferase 8 family.</text>
</comment>
<dbReference type="PANTHER" id="PTHR46012:SF3">
    <property type="entry name" value="GLUCOSIDE XYLOSYLTRANSFERASE 1"/>
    <property type="match status" value="1"/>
</dbReference>
<dbReference type="AlphaFoldDB" id="A0A8C5SHT0"/>
<keyword evidence="6" id="KW-0812">Transmembrane</keyword>
<evidence type="ECO:0000256" key="4">
    <source>
        <dbReference type="ARBA" id="ARBA00022679"/>
    </source>
</evidence>
<dbReference type="GO" id="GO:0016020">
    <property type="term" value="C:membrane"/>
    <property type="evidence" value="ECO:0007669"/>
    <property type="project" value="UniProtKB-SubCell"/>
</dbReference>
<dbReference type="PANTHER" id="PTHR46012">
    <property type="entry name" value="IP22168P"/>
    <property type="match status" value="1"/>
</dbReference>
<evidence type="ECO:0000256" key="2">
    <source>
        <dbReference type="ARBA" id="ARBA00006351"/>
    </source>
</evidence>
<name>A0A8C5SHT0_LATLA</name>
<evidence type="ECO:0000313" key="7">
    <source>
        <dbReference type="Ensembl" id="ENSLLTP00000017751.1"/>
    </source>
</evidence>
<protein>
    <submittedName>
        <fullName evidence="7">Uncharacterized protein</fullName>
    </submittedName>
</protein>
<proteinExistence type="inferred from homology"/>
<dbReference type="Proteomes" id="UP000694406">
    <property type="component" value="Unplaced"/>
</dbReference>
<keyword evidence="3" id="KW-0328">Glycosyltransferase</keyword>
<dbReference type="Ensembl" id="ENSLLTT00000018409.1">
    <property type="protein sequence ID" value="ENSLLTP00000017751.1"/>
    <property type="gene ID" value="ENSLLTG00000013454.1"/>
</dbReference>
<evidence type="ECO:0000313" key="8">
    <source>
        <dbReference type="Proteomes" id="UP000694406"/>
    </source>
</evidence>
<dbReference type="GO" id="GO:0035252">
    <property type="term" value="F:UDP-xylosyltransferase activity"/>
    <property type="evidence" value="ECO:0007669"/>
    <property type="project" value="TreeGrafter"/>
</dbReference>
<keyword evidence="6" id="KW-0472">Membrane</keyword>
<keyword evidence="6" id="KW-1133">Transmembrane helix</keyword>
<dbReference type="GO" id="GO:0016266">
    <property type="term" value="P:protein O-linked glycosylation via N-acetyl-galactosamine"/>
    <property type="evidence" value="ECO:0007669"/>
    <property type="project" value="TreeGrafter"/>
</dbReference>
<comment type="subcellular location">
    <subcellularLocation>
        <location evidence="1">Membrane</location>
        <topology evidence="1">Single-pass type II membrane protein</topology>
    </subcellularLocation>
</comment>
<evidence type="ECO:0000256" key="5">
    <source>
        <dbReference type="ARBA" id="ARBA00022968"/>
    </source>
</evidence>
<reference evidence="7" key="1">
    <citation type="submission" date="2025-08" db="UniProtKB">
        <authorList>
            <consortium name="Ensembl"/>
        </authorList>
    </citation>
    <scope>IDENTIFICATION</scope>
</reference>
<evidence type="ECO:0000256" key="6">
    <source>
        <dbReference type="SAM" id="Phobius"/>
    </source>
</evidence>
<feature type="transmembrane region" description="Helical" evidence="6">
    <location>
        <begin position="144"/>
        <end position="163"/>
    </location>
</feature>
<keyword evidence="8" id="KW-1185">Reference proteome</keyword>
<accession>A0A8C5SHT0</accession>
<evidence type="ECO:0000256" key="1">
    <source>
        <dbReference type="ARBA" id="ARBA00004606"/>
    </source>
</evidence>
<keyword evidence="5" id="KW-0735">Signal-anchor</keyword>